<accession>A5G341</accession>
<feature type="compositionally biased region" description="Acidic residues" evidence="1">
    <location>
        <begin position="91"/>
        <end position="102"/>
    </location>
</feature>
<dbReference type="HOGENOM" id="CLU_1507497_0_0_5"/>
<keyword evidence="5" id="KW-1185">Reference proteome</keyword>
<protein>
    <submittedName>
        <fullName evidence="4">MJ0042 family finger-like protein</fullName>
    </submittedName>
</protein>
<dbReference type="NCBIfam" id="TIGR02098">
    <property type="entry name" value="MJ0042_CXXC"/>
    <property type="match status" value="1"/>
</dbReference>
<dbReference type="EMBL" id="CP000697">
    <property type="protein sequence ID" value="ABQ32273.1"/>
    <property type="molecule type" value="Genomic_DNA"/>
</dbReference>
<feature type="transmembrane region" description="Helical" evidence="2">
    <location>
        <begin position="140"/>
        <end position="161"/>
    </location>
</feature>
<sequence length="178" mass="18102">MRGRSETAMKIVMRAACPKCEAVYELPAEMAARLPAAVRCATCGHVWDLSPEAAVDEAGAPAAPDATEADAAPVGDAVGPTAEATPGPEASDPEGGEPEGGETEASRAMSAPALLAVPDSALVSAARAPAVPWPSLRVQWMVSAGVLAVLILLLFALHGPIGRAWPPSLRLYGLFGLG</sequence>
<keyword evidence="2" id="KW-1133">Transmembrane helix</keyword>
<evidence type="ECO:0000256" key="1">
    <source>
        <dbReference type="SAM" id="MobiDB-lite"/>
    </source>
</evidence>
<dbReference type="AlphaFoldDB" id="A5G341"/>
<organism evidence="4 5">
    <name type="scientific">Acidiphilium cryptum (strain JF-5)</name>
    <dbReference type="NCBI Taxonomy" id="349163"/>
    <lineage>
        <taxon>Bacteria</taxon>
        <taxon>Pseudomonadati</taxon>
        <taxon>Pseudomonadota</taxon>
        <taxon>Alphaproteobacteria</taxon>
        <taxon>Acetobacterales</taxon>
        <taxon>Acidocellaceae</taxon>
        <taxon>Acidiphilium</taxon>
    </lineage>
</organism>
<proteinExistence type="predicted"/>
<evidence type="ECO:0000256" key="2">
    <source>
        <dbReference type="SAM" id="Phobius"/>
    </source>
</evidence>
<dbReference type="KEGG" id="acr:Acry_3085"/>
<evidence type="ECO:0000313" key="5">
    <source>
        <dbReference type="Proteomes" id="UP000000245"/>
    </source>
</evidence>
<feature type="domain" description="Zinc finger/thioredoxin putative" evidence="3">
    <location>
        <begin position="13"/>
        <end position="48"/>
    </location>
</feature>
<gene>
    <name evidence="4" type="ordered locus">Acry_3085</name>
</gene>
<dbReference type="Pfam" id="PF13717">
    <property type="entry name" value="Zn_ribbon_4"/>
    <property type="match status" value="1"/>
</dbReference>
<name>A5G341_ACICJ</name>
<evidence type="ECO:0000313" key="4">
    <source>
        <dbReference type="EMBL" id="ABQ32273.1"/>
    </source>
</evidence>
<feature type="compositionally biased region" description="Low complexity" evidence="1">
    <location>
        <begin position="57"/>
        <end position="73"/>
    </location>
</feature>
<keyword evidence="2" id="KW-0812">Transmembrane</keyword>
<reference evidence="4 5" key="1">
    <citation type="submission" date="2007-05" db="EMBL/GenBank/DDBJ databases">
        <title>Complete sequence of chromosome of Acidiphilium cryptum JF-5.</title>
        <authorList>
            <consortium name="US DOE Joint Genome Institute"/>
            <person name="Copeland A."/>
            <person name="Lucas S."/>
            <person name="Lapidus A."/>
            <person name="Barry K."/>
            <person name="Detter J.C."/>
            <person name="Glavina del Rio T."/>
            <person name="Hammon N."/>
            <person name="Israni S."/>
            <person name="Dalin E."/>
            <person name="Tice H."/>
            <person name="Pitluck S."/>
            <person name="Sims D."/>
            <person name="Brettin T."/>
            <person name="Bruce D."/>
            <person name="Han C."/>
            <person name="Schmutz J."/>
            <person name="Larimer F."/>
            <person name="Land M."/>
            <person name="Hauser L."/>
            <person name="Kyrpides N."/>
            <person name="Kim E."/>
            <person name="Magnuson T."/>
            <person name="Richardson P."/>
        </authorList>
    </citation>
    <scope>NUCLEOTIDE SEQUENCE [LARGE SCALE GENOMIC DNA]</scope>
    <source>
        <strain evidence="4 5">JF-5</strain>
    </source>
</reference>
<keyword evidence="2" id="KW-0472">Membrane</keyword>
<dbReference type="STRING" id="349163.Acry_3085"/>
<dbReference type="Proteomes" id="UP000000245">
    <property type="component" value="Chromosome"/>
</dbReference>
<evidence type="ECO:0000259" key="3">
    <source>
        <dbReference type="Pfam" id="PF13717"/>
    </source>
</evidence>
<feature type="region of interest" description="Disordered" evidence="1">
    <location>
        <begin position="57"/>
        <end position="107"/>
    </location>
</feature>
<dbReference type="InterPro" id="IPR011723">
    <property type="entry name" value="Znf/thioredoxin_put"/>
</dbReference>